<dbReference type="Pfam" id="PF01381">
    <property type="entry name" value="HTH_3"/>
    <property type="match status" value="1"/>
</dbReference>
<organism evidence="2 3">
    <name type="scientific">Butyrivibrio fibrisolvens DSM 3071</name>
    <dbReference type="NCBI Taxonomy" id="1121131"/>
    <lineage>
        <taxon>Bacteria</taxon>
        <taxon>Bacillati</taxon>
        <taxon>Bacillota</taxon>
        <taxon>Clostridia</taxon>
        <taxon>Lachnospirales</taxon>
        <taxon>Lachnospiraceae</taxon>
        <taxon>Butyrivibrio</taxon>
    </lineage>
</organism>
<dbReference type="RefSeq" id="WP_073386892.1">
    <property type="nucleotide sequence ID" value="NZ_FQXK01000012.1"/>
</dbReference>
<proteinExistence type="predicted"/>
<dbReference type="InterPro" id="IPR010982">
    <property type="entry name" value="Lambda_DNA-bd_dom_sf"/>
</dbReference>
<sequence>MGKKSVRPNKNLYMTSRESLDLTREDAAELTGISADRLEKIENEKSLPHPDEVLMMAKYYKNPSINNYFCSHECPIGQQYVPAIPKKELSQIVLEMLASLNNMNREKERLIEITADGKIGDDELEDFHNIQAQLSKISASVESLRLWVEEMIAKGNINKV</sequence>
<dbReference type="STRING" id="1121131.SAMN02745229_01624"/>
<dbReference type="PROSITE" id="PS50943">
    <property type="entry name" value="HTH_CROC1"/>
    <property type="match status" value="1"/>
</dbReference>
<keyword evidence="3" id="KW-1185">Reference proteome</keyword>
<evidence type="ECO:0000313" key="2">
    <source>
        <dbReference type="EMBL" id="SHI13530.1"/>
    </source>
</evidence>
<evidence type="ECO:0000259" key="1">
    <source>
        <dbReference type="PROSITE" id="PS50943"/>
    </source>
</evidence>
<dbReference type="SMART" id="SM00530">
    <property type="entry name" value="HTH_XRE"/>
    <property type="match status" value="1"/>
</dbReference>
<dbReference type="CDD" id="cd00093">
    <property type="entry name" value="HTH_XRE"/>
    <property type="match status" value="1"/>
</dbReference>
<dbReference type="AlphaFoldDB" id="A0A1M5YNJ4"/>
<dbReference type="GO" id="GO:0003677">
    <property type="term" value="F:DNA binding"/>
    <property type="evidence" value="ECO:0007669"/>
    <property type="project" value="InterPro"/>
</dbReference>
<dbReference type="OrthoDB" id="1685177at2"/>
<gene>
    <name evidence="2" type="ORF">SAMN02745229_01624</name>
</gene>
<name>A0A1M5YNJ4_BUTFI</name>
<dbReference type="EMBL" id="FQXK01000012">
    <property type="protein sequence ID" value="SHI13530.1"/>
    <property type="molecule type" value="Genomic_DNA"/>
</dbReference>
<dbReference type="Gene3D" id="1.10.260.40">
    <property type="entry name" value="lambda repressor-like DNA-binding domains"/>
    <property type="match status" value="1"/>
</dbReference>
<dbReference type="GeneID" id="89511937"/>
<dbReference type="Proteomes" id="UP000184278">
    <property type="component" value="Unassembled WGS sequence"/>
</dbReference>
<dbReference type="SUPFAM" id="SSF47413">
    <property type="entry name" value="lambda repressor-like DNA-binding domains"/>
    <property type="match status" value="1"/>
</dbReference>
<evidence type="ECO:0000313" key="3">
    <source>
        <dbReference type="Proteomes" id="UP000184278"/>
    </source>
</evidence>
<protein>
    <submittedName>
        <fullName evidence="2">Helix-turn-helix</fullName>
    </submittedName>
</protein>
<feature type="domain" description="HTH cro/C1-type" evidence="1">
    <location>
        <begin position="17"/>
        <end position="68"/>
    </location>
</feature>
<dbReference type="InterPro" id="IPR001387">
    <property type="entry name" value="Cro/C1-type_HTH"/>
</dbReference>
<reference evidence="3" key="1">
    <citation type="submission" date="2016-11" db="EMBL/GenBank/DDBJ databases">
        <authorList>
            <person name="Varghese N."/>
            <person name="Submissions S."/>
        </authorList>
    </citation>
    <scope>NUCLEOTIDE SEQUENCE [LARGE SCALE GENOMIC DNA]</scope>
    <source>
        <strain evidence="3">DSM 3071</strain>
    </source>
</reference>
<accession>A0A1M5YNJ4</accession>